<dbReference type="VEuPathDB" id="FungiDB:RhiirFUN_002196"/>
<sequence length="92" mass="10931">MKFGKQILNQQTTEWAAHYINYKALKKIINSLQNAQHNERSLPPTPVTFGSLRDHSQPDDFQIFKQQQKTAFFFKLERELEKVNTFYLQKEA</sequence>
<accession>A0A2I1FXV6</accession>
<reference evidence="6 8" key="3">
    <citation type="submission" date="2017-10" db="EMBL/GenBank/DDBJ databases">
        <title>Extensive intraspecific genome diversity in a model arbuscular mycorrhizal fungus.</title>
        <authorList>
            <person name="Chen E.C.H."/>
            <person name="Morin E."/>
            <person name="Baudet D."/>
            <person name="Noel J."/>
            <person name="Ndikumana S."/>
            <person name="Charron P."/>
            <person name="St-Onge C."/>
            <person name="Giorgi J."/>
            <person name="Grigoriev I.V."/>
            <person name="Roux C."/>
            <person name="Martin F.M."/>
            <person name="Corradi N."/>
        </authorList>
    </citation>
    <scope>NUCLEOTIDE SEQUENCE [LARGE SCALE GENOMIC DNA]</scope>
    <source>
        <strain evidence="3 6">A1</strain>
        <strain evidence="4 8">C2</strain>
    </source>
</reference>
<evidence type="ECO:0000313" key="8">
    <source>
        <dbReference type="Proteomes" id="UP000233469"/>
    </source>
</evidence>
<dbReference type="EMBL" id="LLXJ01000533">
    <property type="protein sequence ID" value="PKC08579.1"/>
    <property type="molecule type" value="Genomic_DNA"/>
</dbReference>
<dbReference type="InterPro" id="IPR004331">
    <property type="entry name" value="SPX_dom"/>
</dbReference>
<dbReference type="Pfam" id="PF03105">
    <property type="entry name" value="SPX"/>
    <property type="match status" value="1"/>
</dbReference>
<evidence type="ECO:0000313" key="7">
    <source>
        <dbReference type="Proteomes" id="UP000232722"/>
    </source>
</evidence>
<comment type="caution">
    <text evidence="5">The sequence shown here is derived from an EMBL/GenBank/DDBJ whole genome shotgun (WGS) entry which is preliminary data.</text>
</comment>
<dbReference type="Proteomes" id="UP000232722">
    <property type="component" value="Unassembled WGS sequence"/>
</dbReference>
<feature type="domain" description="SPX" evidence="1">
    <location>
        <begin position="1"/>
        <end position="92"/>
    </location>
</feature>
<dbReference type="VEuPathDB" id="FungiDB:FUN_002140"/>
<dbReference type="PANTHER" id="PTHR10783">
    <property type="entry name" value="XENOTROPIC AND POLYTROPIC RETROVIRUS RECEPTOR 1-RELATED"/>
    <property type="match status" value="1"/>
</dbReference>
<dbReference type="OrthoDB" id="1577640at2759"/>
<keyword evidence="9" id="KW-1185">Reference proteome</keyword>
<gene>
    <name evidence="3" type="ORF">RhiirA1_420667</name>
    <name evidence="5" type="ORF">RhiirA4_393103</name>
    <name evidence="2" type="ORF">RhiirA5_357728</name>
    <name evidence="4" type="ORF">RhiirC2_744915</name>
</gene>
<dbReference type="PROSITE" id="PS51382">
    <property type="entry name" value="SPX"/>
    <property type="match status" value="1"/>
</dbReference>
<dbReference type="AlphaFoldDB" id="A0A2I1FXV6"/>
<reference evidence="5 9" key="1">
    <citation type="submission" date="2015-10" db="EMBL/GenBank/DDBJ databases">
        <title>Genome analyses suggest a sexual origin of heterokaryosis in a supposedly ancient asexual fungus.</title>
        <authorList>
            <person name="Ropars J."/>
            <person name="Sedzielewska K."/>
            <person name="Noel J."/>
            <person name="Charron P."/>
            <person name="Farinelli L."/>
            <person name="Marton T."/>
            <person name="Kruger M."/>
            <person name="Pelin A."/>
            <person name="Brachmann A."/>
            <person name="Corradi N."/>
        </authorList>
    </citation>
    <scope>NUCLEOTIDE SEQUENCE [LARGE SCALE GENOMIC DNA]</scope>
    <source>
        <strain evidence="5 9">A4</strain>
        <strain evidence="2 7">A5</strain>
        <strain evidence="4 8">C2</strain>
    </source>
</reference>
<evidence type="ECO:0000313" key="4">
    <source>
        <dbReference type="EMBL" id="PKK71303.1"/>
    </source>
</evidence>
<dbReference type="EMBL" id="LLXH01000558">
    <property type="protein sequence ID" value="PKC65259.1"/>
    <property type="molecule type" value="Genomic_DNA"/>
</dbReference>
<feature type="non-terminal residue" evidence="5">
    <location>
        <position position="92"/>
    </location>
</feature>
<evidence type="ECO:0000313" key="9">
    <source>
        <dbReference type="Proteomes" id="UP000234323"/>
    </source>
</evidence>
<evidence type="ECO:0000313" key="5">
    <source>
        <dbReference type="EMBL" id="PKY39194.1"/>
    </source>
</evidence>
<dbReference type="EMBL" id="LLXI01000054">
    <property type="protein sequence ID" value="PKY39194.1"/>
    <property type="molecule type" value="Genomic_DNA"/>
</dbReference>
<dbReference type="EMBL" id="LLXL01000531">
    <property type="protein sequence ID" value="PKK71303.1"/>
    <property type="molecule type" value="Genomic_DNA"/>
</dbReference>
<evidence type="ECO:0000259" key="1">
    <source>
        <dbReference type="PROSITE" id="PS51382"/>
    </source>
</evidence>
<evidence type="ECO:0000313" key="6">
    <source>
        <dbReference type="Proteomes" id="UP000232688"/>
    </source>
</evidence>
<name>A0A2I1FXV6_9GLOM</name>
<proteinExistence type="predicted"/>
<reference evidence="2 7" key="2">
    <citation type="submission" date="2017-09" db="EMBL/GenBank/DDBJ databases">
        <title>Extensive intraspecific genome diversity in a model arbuscular mycorrhizal fungus.</title>
        <authorList>
            <person name="Chen E.C."/>
            <person name="Morin E."/>
            <person name="Beaudet D."/>
            <person name="Noel J."/>
            <person name="Ndikumana S."/>
            <person name="Charron P."/>
            <person name="St-Onge C."/>
            <person name="Giorgi J."/>
            <person name="Grigoriev I.V."/>
            <person name="Roux C."/>
            <person name="Martin F.M."/>
            <person name="Corradi N."/>
        </authorList>
    </citation>
    <scope>NUCLEOTIDE SEQUENCE [LARGE SCALE GENOMIC DNA]</scope>
    <source>
        <strain evidence="2 7">A5</strain>
    </source>
</reference>
<organism evidence="5 9">
    <name type="scientific">Rhizophagus irregularis</name>
    <dbReference type="NCBI Taxonomy" id="588596"/>
    <lineage>
        <taxon>Eukaryota</taxon>
        <taxon>Fungi</taxon>
        <taxon>Fungi incertae sedis</taxon>
        <taxon>Mucoromycota</taxon>
        <taxon>Glomeromycotina</taxon>
        <taxon>Glomeromycetes</taxon>
        <taxon>Glomerales</taxon>
        <taxon>Glomeraceae</taxon>
        <taxon>Rhizophagus</taxon>
    </lineage>
</organism>
<dbReference type="Proteomes" id="UP000232688">
    <property type="component" value="Unassembled WGS sequence"/>
</dbReference>
<evidence type="ECO:0000313" key="3">
    <source>
        <dbReference type="EMBL" id="PKC65259.1"/>
    </source>
</evidence>
<evidence type="ECO:0000313" key="2">
    <source>
        <dbReference type="EMBL" id="PKC08579.1"/>
    </source>
</evidence>
<dbReference type="VEuPathDB" id="FungiDB:RhiirA1_420667"/>
<protein>
    <submittedName>
        <fullName evidence="5">SPX-domain-containing protein</fullName>
    </submittedName>
</protein>
<dbReference type="GO" id="GO:0005737">
    <property type="term" value="C:cytoplasm"/>
    <property type="evidence" value="ECO:0007669"/>
    <property type="project" value="TreeGrafter"/>
</dbReference>
<reference evidence="3 6" key="4">
    <citation type="submission" date="2017-10" db="EMBL/GenBank/DDBJ databases">
        <title>Genome analyses suggest a sexual origin of heterokaryosis in a supposedly ancient asexual fungus.</title>
        <authorList>
            <person name="Corradi N."/>
            <person name="Sedzielewska K."/>
            <person name="Noel J."/>
            <person name="Charron P."/>
            <person name="Farinelli L."/>
            <person name="Marton T."/>
            <person name="Kruger M."/>
            <person name="Pelin A."/>
            <person name="Brachmann A."/>
            <person name="Corradi N."/>
        </authorList>
    </citation>
    <scope>NUCLEOTIDE SEQUENCE [LARGE SCALE GENOMIC DNA]</scope>
    <source>
        <strain evidence="3 6">A1</strain>
    </source>
</reference>
<dbReference type="Proteomes" id="UP000234323">
    <property type="component" value="Unassembled WGS sequence"/>
</dbReference>
<dbReference type="Proteomes" id="UP000233469">
    <property type="component" value="Unassembled WGS sequence"/>
</dbReference>